<reference evidence="3 4" key="1">
    <citation type="journal article" date="2020" name="Cell">
        <title>Large-Scale Comparative Analyses of Tick Genomes Elucidate Their Genetic Diversity and Vector Capacities.</title>
        <authorList>
            <consortium name="Tick Genome and Microbiome Consortium (TIGMIC)"/>
            <person name="Jia N."/>
            <person name="Wang J."/>
            <person name="Shi W."/>
            <person name="Du L."/>
            <person name="Sun Y."/>
            <person name="Zhan W."/>
            <person name="Jiang J.F."/>
            <person name="Wang Q."/>
            <person name="Zhang B."/>
            <person name="Ji P."/>
            <person name="Bell-Sakyi L."/>
            <person name="Cui X.M."/>
            <person name="Yuan T.T."/>
            <person name="Jiang B.G."/>
            <person name="Yang W.F."/>
            <person name="Lam T.T."/>
            <person name="Chang Q.C."/>
            <person name="Ding S.J."/>
            <person name="Wang X.J."/>
            <person name="Zhu J.G."/>
            <person name="Ruan X.D."/>
            <person name="Zhao L."/>
            <person name="Wei J.T."/>
            <person name="Ye R.Z."/>
            <person name="Que T.C."/>
            <person name="Du C.H."/>
            <person name="Zhou Y.H."/>
            <person name="Cheng J.X."/>
            <person name="Dai P.F."/>
            <person name="Guo W.B."/>
            <person name="Han X.H."/>
            <person name="Huang E.J."/>
            <person name="Li L.F."/>
            <person name="Wei W."/>
            <person name="Gao Y.C."/>
            <person name="Liu J.Z."/>
            <person name="Shao H.Z."/>
            <person name="Wang X."/>
            <person name="Wang C.C."/>
            <person name="Yang T.C."/>
            <person name="Huo Q.B."/>
            <person name="Li W."/>
            <person name="Chen H.Y."/>
            <person name="Chen S.E."/>
            <person name="Zhou L.G."/>
            <person name="Ni X.B."/>
            <person name="Tian J.H."/>
            <person name="Sheng Y."/>
            <person name="Liu T."/>
            <person name="Pan Y.S."/>
            <person name="Xia L.Y."/>
            <person name="Li J."/>
            <person name="Zhao F."/>
            <person name="Cao W.C."/>
        </authorList>
    </citation>
    <scope>NUCLEOTIDE SEQUENCE [LARGE SCALE GENOMIC DNA]</scope>
    <source>
        <strain evidence="3">HaeL-2018</strain>
    </source>
</reference>
<dbReference type="PANTHER" id="PTHR44154:SF1">
    <property type="entry name" value="QUINONE OXIDOREDUCTASE"/>
    <property type="match status" value="1"/>
</dbReference>
<evidence type="ECO:0000259" key="2">
    <source>
        <dbReference type="SMART" id="SM00829"/>
    </source>
</evidence>
<dbReference type="Gene3D" id="3.40.50.720">
    <property type="entry name" value="NAD(P)-binding Rossmann-like Domain"/>
    <property type="match status" value="1"/>
</dbReference>
<dbReference type="CDD" id="cd08253">
    <property type="entry name" value="zeta_crystallin"/>
    <property type="match status" value="1"/>
</dbReference>
<dbReference type="VEuPathDB" id="VectorBase:HLOH_057482"/>
<proteinExistence type="predicted"/>
<gene>
    <name evidence="3" type="ORF">HPB48_000550</name>
</gene>
<dbReference type="PANTHER" id="PTHR44154">
    <property type="entry name" value="QUINONE OXIDOREDUCTASE"/>
    <property type="match status" value="1"/>
</dbReference>
<dbReference type="GO" id="GO:0070402">
    <property type="term" value="F:NADPH binding"/>
    <property type="evidence" value="ECO:0007669"/>
    <property type="project" value="TreeGrafter"/>
</dbReference>
<dbReference type="InterPro" id="IPR013149">
    <property type="entry name" value="ADH-like_C"/>
</dbReference>
<protein>
    <recommendedName>
        <fullName evidence="2">Enoyl reductase (ER) domain-containing protein</fullName>
    </recommendedName>
</protein>
<dbReference type="EMBL" id="JABSTR010000002">
    <property type="protein sequence ID" value="KAH9364225.1"/>
    <property type="molecule type" value="Genomic_DNA"/>
</dbReference>
<evidence type="ECO:0000256" key="1">
    <source>
        <dbReference type="ARBA" id="ARBA00022857"/>
    </source>
</evidence>
<dbReference type="Gene3D" id="3.90.180.10">
    <property type="entry name" value="Medium-chain alcohol dehydrogenases, catalytic domain"/>
    <property type="match status" value="1"/>
</dbReference>
<dbReference type="FunFam" id="3.40.50.720:FF:000244">
    <property type="entry name" value="quinone oxidoreductase"/>
    <property type="match status" value="1"/>
</dbReference>
<evidence type="ECO:0000313" key="3">
    <source>
        <dbReference type="EMBL" id="KAH9364225.1"/>
    </source>
</evidence>
<keyword evidence="1" id="KW-0521">NADP</keyword>
<dbReference type="Proteomes" id="UP000821853">
    <property type="component" value="Chromosome 10"/>
</dbReference>
<dbReference type="AlphaFoldDB" id="A0A9J6FPN1"/>
<dbReference type="InterPro" id="IPR011032">
    <property type="entry name" value="GroES-like_sf"/>
</dbReference>
<dbReference type="SUPFAM" id="SSF50129">
    <property type="entry name" value="GroES-like"/>
    <property type="match status" value="1"/>
</dbReference>
<dbReference type="InterPro" id="IPR051603">
    <property type="entry name" value="Zinc-ADH_QOR/CCCR"/>
</dbReference>
<dbReference type="SUPFAM" id="SSF51735">
    <property type="entry name" value="NAD(P)-binding Rossmann-fold domains"/>
    <property type="match status" value="1"/>
</dbReference>
<name>A0A9J6FPN1_HAELO</name>
<dbReference type="SMART" id="SM00829">
    <property type="entry name" value="PKS_ER"/>
    <property type="match status" value="1"/>
</dbReference>
<sequence>MRAVQVHKFGGPQVLQVVEDVPIPKVEPRKVLVRVKAAGVNPVDTYIREGSFGYSFSLPYTAGQGWRCKGDRVFFSNRNMANKHGSCAQYSLLDDTDVWKLPEAVSFTKGAALGVPYFTAYRALVLKLTCPNVSTIDAEAKTQASHRVLIHGASGSVGTACVQIAKHKLGATVAGTAGTPHGMELVKSLGADFTACHREKDYLPKITAWAGGQGVDVIIEMLANVNLAHDLELLGRNGIVIVVGNRGSIKIDPRDMMRTGDVHHGNCPLFIYTGEEEWQATARFVAEGLEAGWLNPVVERTYPLEGAKDAHHDIINSPGAKGHLVIDPDM</sequence>
<dbReference type="OMA" id="KGMTAHY"/>
<dbReference type="InterPro" id="IPR036291">
    <property type="entry name" value="NAD(P)-bd_dom_sf"/>
</dbReference>
<dbReference type="GO" id="GO:0003730">
    <property type="term" value="F:mRNA 3'-UTR binding"/>
    <property type="evidence" value="ECO:0007669"/>
    <property type="project" value="TreeGrafter"/>
</dbReference>
<dbReference type="OrthoDB" id="48317at2759"/>
<organism evidence="3 4">
    <name type="scientific">Haemaphysalis longicornis</name>
    <name type="common">Bush tick</name>
    <dbReference type="NCBI Taxonomy" id="44386"/>
    <lineage>
        <taxon>Eukaryota</taxon>
        <taxon>Metazoa</taxon>
        <taxon>Ecdysozoa</taxon>
        <taxon>Arthropoda</taxon>
        <taxon>Chelicerata</taxon>
        <taxon>Arachnida</taxon>
        <taxon>Acari</taxon>
        <taxon>Parasitiformes</taxon>
        <taxon>Ixodida</taxon>
        <taxon>Ixodoidea</taxon>
        <taxon>Ixodidae</taxon>
        <taxon>Haemaphysalinae</taxon>
        <taxon>Haemaphysalis</taxon>
    </lineage>
</organism>
<dbReference type="GO" id="GO:0003960">
    <property type="term" value="F:quinone reductase (NADPH) activity"/>
    <property type="evidence" value="ECO:0007669"/>
    <property type="project" value="TreeGrafter"/>
</dbReference>
<dbReference type="Pfam" id="PF00107">
    <property type="entry name" value="ADH_zinc_N"/>
    <property type="match status" value="1"/>
</dbReference>
<dbReference type="GO" id="GO:0005829">
    <property type="term" value="C:cytosol"/>
    <property type="evidence" value="ECO:0007669"/>
    <property type="project" value="TreeGrafter"/>
</dbReference>
<comment type="caution">
    <text evidence="3">The sequence shown here is derived from an EMBL/GenBank/DDBJ whole genome shotgun (WGS) entry which is preliminary data.</text>
</comment>
<feature type="domain" description="Enoyl reductase (ER)" evidence="2">
    <location>
        <begin position="10"/>
        <end position="326"/>
    </location>
</feature>
<dbReference type="InterPro" id="IPR020843">
    <property type="entry name" value="ER"/>
</dbReference>
<evidence type="ECO:0000313" key="4">
    <source>
        <dbReference type="Proteomes" id="UP000821853"/>
    </source>
</evidence>
<keyword evidence="4" id="KW-1185">Reference proteome</keyword>
<accession>A0A9J6FPN1</accession>